<evidence type="ECO:0000313" key="3">
    <source>
        <dbReference type="Proteomes" id="UP000723463"/>
    </source>
</evidence>
<accession>A0A9P6JZZ9</accession>
<name>A0A9P6JZZ9_9FUNG</name>
<keyword evidence="3" id="KW-1185">Reference proteome</keyword>
<dbReference type="EMBL" id="JAAAXW010000241">
    <property type="protein sequence ID" value="KAF9539523.1"/>
    <property type="molecule type" value="Genomic_DNA"/>
</dbReference>
<feature type="region of interest" description="Disordered" evidence="1">
    <location>
        <begin position="101"/>
        <end position="140"/>
    </location>
</feature>
<sequence>MNRHLDNSRQQLQQLQNPRRTSMSTPATRHQPYVPNINNTHDNELADGRNLIQGILTQIKELYKDVIALTEERNQLKIDYAVLQRESSDLKRQVANFQKMEQQRQRAEEDKRKVAPVQSAMKGLRLHLESPQERVTGERT</sequence>
<feature type="compositionally biased region" description="Basic and acidic residues" evidence="1">
    <location>
        <begin position="126"/>
        <end position="140"/>
    </location>
</feature>
<dbReference type="Proteomes" id="UP000723463">
    <property type="component" value="Unassembled WGS sequence"/>
</dbReference>
<gene>
    <name evidence="2" type="ORF">EC957_005321</name>
</gene>
<feature type="compositionally biased region" description="Basic and acidic residues" evidence="1">
    <location>
        <begin position="101"/>
        <end position="113"/>
    </location>
</feature>
<organism evidence="2 3">
    <name type="scientific">Mortierella hygrophila</name>
    <dbReference type="NCBI Taxonomy" id="979708"/>
    <lineage>
        <taxon>Eukaryota</taxon>
        <taxon>Fungi</taxon>
        <taxon>Fungi incertae sedis</taxon>
        <taxon>Mucoromycota</taxon>
        <taxon>Mortierellomycotina</taxon>
        <taxon>Mortierellomycetes</taxon>
        <taxon>Mortierellales</taxon>
        <taxon>Mortierellaceae</taxon>
        <taxon>Mortierella</taxon>
    </lineage>
</organism>
<comment type="caution">
    <text evidence="2">The sequence shown here is derived from an EMBL/GenBank/DDBJ whole genome shotgun (WGS) entry which is preliminary data.</text>
</comment>
<evidence type="ECO:0000313" key="2">
    <source>
        <dbReference type="EMBL" id="KAF9539523.1"/>
    </source>
</evidence>
<evidence type="ECO:0000256" key="1">
    <source>
        <dbReference type="SAM" id="MobiDB-lite"/>
    </source>
</evidence>
<feature type="compositionally biased region" description="Polar residues" evidence="1">
    <location>
        <begin position="17"/>
        <end position="28"/>
    </location>
</feature>
<feature type="region of interest" description="Disordered" evidence="1">
    <location>
        <begin position="1"/>
        <end position="42"/>
    </location>
</feature>
<reference evidence="2" key="1">
    <citation type="journal article" date="2020" name="Fungal Divers.">
        <title>Resolving the Mortierellaceae phylogeny through synthesis of multi-gene phylogenetics and phylogenomics.</title>
        <authorList>
            <person name="Vandepol N."/>
            <person name="Liber J."/>
            <person name="Desiro A."/>
            <person name="Na H."/>
            <person name="Kennedy M."/>
            <person name="Barry K."/>
            <person name="Grigoriev I.V."/>
            <person name="Miller A.N."/>
            <person name="O'Donnell K."/>
            <person name="Stajich J.E."/>
            <person name="Bonito G."/>
        </authorList>
    </citation>
    <scope>NUCLEOTIDE SEQUENCE</scope>
    <source>
        <strain evidence="2">NRRL 2591</strain>
    </source>
</reference>
<dbReference type="AlphaFoldDB" id="A0A9P6JZZ9"/>
<protein>
    <submittedName>
        <fullName evidence="2">Uncharacterized protein</fullName>
    </submittedName>
</protein>
<proteinExistence type="predicted"/>